<evidence type="ECO:0000256" key="1">
    <source>
        <dbReference type="ARBA" id="ARBA00022741"/>
    </source>
</evidence>
<evidence type="ECO:0000256" key="4">
    <source>
        <dbReference type="ARBA" id="ARBA00023204"/>
    </source>
</evidence>
<proteinExistence type="predicted"/>
<dbReference type="GO" id="GO:0043590">
    <property type="term" value="C:bacterial nucleoid"/>
    <property type="evidence" value="ECO:0007669"/>
    <property type="project" value="TreeGrafter"/>
</dbReference>
<evidence type="ECO:0000313" key="5">
    <source>
        <dbReference type="EMBL" id="SUP53156.1"/>
    </source>
</evidence>
<gene>
    <name evidence="5" type="ORF">NCTC13645_00980</name>
</gene>
<dbReference type="EMBL" id="UHIV01000001">
    <property type="protein sequence ID" value="SUP53156.1"/>
    <property type="molecule type" value="Genomic_DNA"/>
</dbReference>
<dbReference type="GO" id="GO:0009432">
    <property type="term" value="P:SOS response"/>
    <property type="evidence" value="ECO:0007669"/>
    <property type="project" value="TreeGrafter"/>
</dbReference>
<dbReference type="AlphaFoldDB" id="A0A380NYW6"/>
<keyword evidence="2" id="KW-0227">DNA damage</keyword>
<keyword evidence="3" id="KW-0067">ATP-binding</keyword>
<dbReference type="PANTHER" id="PTHR11059">
    <property type="entry name" value="DNA REPAIR PROTEIN RECN"/>
    <property type="match status" value="1"/>
</dbReference>
<dbReference type="InterPro" id="IPR004604">
    <property type="entry name" value="DNA_recomb/repair_RecN"/>
</dbReference>
<dbReference type="Gene3D" id="6.10.140.1080">
    <property type="match status" value="1"/>
</dbReference>
<dbReference type="GO" id="GO:0006310">
    <property type="term" value="P:DNA recombination"/>
    <property type="evidence" value="ECO:0007669"/>
    <property type="project" value="InterPro"/>
</dbReference>
<sequence length="168" mass="19140">MREIFYSLQDVSSEIESVHDGLEFDAERLKYVDERLSLIRTLEQKYGATIADVLAHQDKVETQLAEMGGPQQSTAELEAQTQQAYDRALTLANQLHTIRQTAALELAQQIHEQLKDLYMEKAVFSVQLTQSEQLNTDGNDIAEFIFKRIQVKVQSHSLRSLLVVNYLG</sequence>
<evidence type="ECO:0000256" key="3">
    <source>
        <dbReference type="ARBA" id="ARBA00022840"/>
    </source>
</evidence>
<reference evidence="5 6" key="1">
    <citation type="submission" date="2018-06" db="EMBL/GenBank/DDBJ databases">
        <authorList>
            <consortium name="Pathogen Informatics"/>
            <person name="Doyle S."/>
        </authorList>
    </citation>
    <scope>NUCLEOTIDE SEQUENCE [LARGE SCALE GENOMIC DNA]</scope>
    <source>
        <strain evidence="5 6">NCTC13645</strain>
    </source>
</reference>
<dbReference type="GO" id="GO:0006281">
    <property type="term" value="P:DNA repair"/>
    <property type="evidence" value="ECO:0007669"/>
    <property type="project" value="UniProtKB-KW"/>
</dbReference>
<organism evidence="5 6">
    <name type="scientific">Weissella viridescens</name>
    <name type="common">Lactobacillus viridescens</name>
    <dbReference type="NCBI Taxonomy" id="1629"/>
    <lineage>
        <taxon>Bacteria</taxon>
        <taxon>Bacillati</taxon>
        <taxon>Bacillota</taxon>
        <taxon>Bacilli</taxon>
        <taxon>Lactobacillales</taxon>
        <taxon>Lactobacillaceae</taxon>
        <taxon>Weissella</taxon>
    </lineage>
</organism>
<evidence type="ECO:0000313" key="6">
    <source>
        <dbReference type="Proteomes" id="UP000254621"/>
    </source>
</evidence>
<dbReference type="PANTHER" id="PTHR11059:SF0">
    <property type="entry name" value="DNA REPAIR PROTEIN RECN"/>
    <property type="match status" value="1"/>
</dbReference>
<dbReference type="Proteomes" id="UP000254621">
    <property type="component" value="Unassembled WGS sequence"/>
</dbReference>
<evidence type="ECO:0000256" key="2">
    <source>
        <dbReference type="ARBA" id="ARBA00022763"/>
    </source>
</evidence>
<dbReference type="GO" id="GO:0005524">
    <property type="term" value="F:ATP binding"/>
    <property type="evidence" value="ECO:0007669"/>
    <property type="project" value="UniProtKB-KW"/>
</dbReference>
<keyword evidence="4" id="KW-0234">DNA repair</keyword>
<protein>
    <submittedName>
        <fullName evidence="5">Recombination and repair protein</fullName>
    </submittedName>
</protein>
<accession>A0A380NYW6</accession>
<keyword evidence="1" id="KW-0547">Nucleotide-binding</keyword>
<name>A0A380NYW6_WEIVI</name>